<comment type="caution">
    <text evidence="2">The sequence shown here is derived from an EMBL/GenBank/DDBJ whole genome shotgun (WGS) entry which is preliminary data.</text>
</comment>
<evidence type="ECO:0000313" key="2">
    <source>
        <dbReference type="EMBL" id="KAA1066397.1"/>
    </source>
</evidence>
<accession>A0A5B0LNA0</accession>
<sequence length="69" mass="7602">MKCFTLSAALVMLLGFTCAMHTRPVTQVTQVRAPTSDVETKLEEKVCIWCCDDDADHTSDQCGNQPGPR</sequence>
<name>A0A5B0LNA0_PUCGR</name>
<evidence type="ECO:0000256" key="1">
    <source>
        <dbReference type="SAM" id="SignalP"/>
    </source>
</evidence>
<dbReference type="EMBL" id="VSWC01000196">
    <property type="protein sequence ID" value="KAA1066397.1"/>
    <property type="molecule type" value="Genomic_DNA"/>
</dbReference>
<dbReference type="Proteomes" id="UP000324748">
    <property type="component" value="Unassembled WGS sequence"/>
</dbReference>
<feature type="signal peptide" evidence="1">
    <location>
        <begin position="1"/>
        <end position="19"/>
    </location>
</feature>
<evidence type="ECO:0000313" key="4">
    <source>
        <dbReference type="Proteomes" id="UP000324748"/>
    </source>
</evidence>
<keyword evidence="4" id="KW-1185">Reference proteome</keyword>
<keyword evidence="1" id="KW-0732">Signal</keyword>
<feature type="chain" id="PRO_5036137002" evidence="1">
    <location>
        <begin position="20"/>
        <end position="69"/>
    </location>
</feature>
<gene>
    <name evidence="2" type="ORF">PGT21_029864</name>
    <name evidence="3" type="ORF">PGTUg99_031979</name>
</gene>
<evidence type="ECO:0000313" key="5">
    <source>
        <dbReference type="Proteomes" id="UP000325313"/>
    </source>
</evidence>
<protein>
    <submittedName>
        <fullName evidence="2">Uncharacterized protein</fullName>
    </submittedName>
</protein>
<reference evidence="4 5" key="1">
    <citation type="submission" date="2019-05" db="EMBL/GenBank/DDBJ databases">
        <title>Emergence of the Ug99 lineage of the wheat stem rust pathogen through somatic hybridization.</title>
        <authorList>
            <person name="Li F."/>
            <person name="Upadhyaya N.M."/>
            <person name="Sperschneider J."/>
            <person name="Matny O."/>
            <person name="Nguyen-Phuc H."/>
            <person name="Mago R."/>
            <person name="Raley C."/>
            <person name="Miller M.E."/>
            <person name="Silverstein K.A.T."/>
            <person name="Henningsen E."/>
            <person name="Hirsch C.D."/>
            <person name="Visser B."/>
            <person name="Pretorius Z.A."/>
            <person name="Steffenson B.J."/>
            <person name="Schwessinger B."/>
            <person name="Dodds P.N."/>
            <person name="Figueroa M."/>
        </authorList>
    </citation>
    <scope>NUCLEOTIDE SEQUENCE [LARGE SCALE GENOMIC DNA]</scope>
    <source>
        <strain evidence="2">21-0</strain>
        <strain evidence="3 5">Ug99</strain>
    </source>
</reference>
<evidence type="ECO:0000313" key="3">
    <source>
        <dbReference type="EMBL" id="KAA1081997.1"/>
    </source>
</evidence>
<dbReference type="EMBL" id="VDEP01000440">
    <property type="protein sequence ID" value="KAA1081997.1"/>
    <property type="molecule type" value="Genomic_DNA"/>
</dbReference>
<dbReference type="Proteomes" id="UP000325313">
    <property type="component" value="Unassembled WGS sequence"/>
</dbReference>
<organism evidence="2 4">
    <name type="scientific">Puccinia graminis f. sp. tritici</name>
    <dbReference type="NCBI Taxonomy" id="56615"/>
    <lineage>
        <taxon>Eukaryota</taxon>
        <taxon>Fungi</taxon>
        <taxon>Dikarya</taxon>
        <taxon>Basidiomycota</taxon>
        <taxon>Pucciniomycotina</taxon>
        <taxon>Pucciniomycetes</taxon>
        <taxon>Pucciniales</taxon>
        <taxon>Pucciniaceae</taxon>
        <taxon>Puccinia</taxon>
    </lineage>
</organism>
<proteinExistence type="predicted"/>
<dbReference type="AlphaFoldDB" id="A0A5B0LNA0"/>